<feature type="region of interest" description="Disordered" evidence="2">
    <location>
        <begin position="1"/>
        <end position="84"/>
    </location>
</feature>
<proteinExistence type="predicted"/>
<dbReference type="PANTHER" id="PTHR46284:SF2">
    <property type="entry name" value="PROTEIN KINESIN LIGHT CHAIN-RELATED 1"/>
    <property type="match status" value="1"/>
</dbReference>
<evidence type="ECO:0000256" key="2">
    <source>
        <dbReference type="SAM" id="MobiDB-lite"/>
    </source>
</evidence>
<organism evidence="3 4">
    <name type="scientific">Ilex paraguariensis</name>
    <name type="common">yerba mate</name>
    <dbReference type="NCBI Taxonomy" id="185542"/>
    <lineage>
        <taxon>Eukaryota</taxon>
        <taxon>Viridiplantae</taxon>
        <taxon>Streptophyta</taxon>
        <taxon>Embryophyta</taxon>
        <taxon>Tracheophyta</taxon>
        <taxon>Spermatophyta</taxon>
        <taxon>Magnoliopsida</taxon>
        <taxon>eudicotyledons</taxon>
        <taxon>Gunneridae</taxon>
        <taxon>Pentapetalae</taxon>
        <taxon>asterids</taxon>
        <taxon>campanulids</taxon>
        <taxon>Aquifoliales</taxon>
        <taxon>Aquifoliaceae</taxon>
        <taxon>Ilex</taxon>
    </lineage>
</organism>
<dbReference type="Proteomes" id="UP001642360">
    <property type="component" value="Unassembled WGS sequence"/>
</dbReference>
<name>A0ABC8RRW9_9AQUA</name>
<comment type="caution">
    <text evidence="3">The sequence shown here is derived from an EMBL/GenBank/DDBJ whole genome shotgun (WGS) entry which is preliminary data.</text>
</comment>
<dbReference type="Pfam" id="PF13374">
    <property type="entry name" value="TPR_10"/>
    <property type="match status" value="1"/>
</dbReference>
<feature type="repeat" description="TPR" evidence="1">
    <location>
        <begin position="388"/>
        <end position="421"/>
    </location>
</feature>
<dbReference type="Pfam" id="PF13424">
    <property type="entry name" value="TPR_12"/>
    <property type="match status" value="3"/>
</dbReference>
<dbReference type="EMBL" id="CAUOFW020001684">
    <property type="protein sequence ID" value="CAK9147473.1"/>
    <property type="molecule type" value="Genomic_DNA"/>
</dbReference>
<evidence type="ECO:0000256" key="1">
    <source>
        <dbReference type="PROSITE-ProRule" id="PRU00339"/>
    </source>
</evidence>
<dbReference type="SMART" id="SM00028">
    <property type="entry name" value="TPR"/>
    <property type="match status" value="10"/>
</dbReference>
<reference evidence="3 4" key="1">
    <citation type="submission" date="2024-02" db="EMBL/GenBank/DDBJ databases">
        <authorList>
            <person name="Vignale AGUSTIN F."/>
            <person name="Sosa J E."/>
            <person name="Modenutti C."/>
        </authorList>
    </citation>
    <scope>NUCLEOTIDE SEQUENCE [LARGE SCALE GENOMIC DNA]</scope>
</reference>
<keyword evidence="1" id="KW-0802">TPR repeat</keyword>
<dbReference type="InterPro" id="IPR019734">
    <property type="entry name" value="TPR_rpt"/>
</dbReference>
<dbReference type="InterPro" id="IPR011990">
    <property type="entry name" value="TPR-like_helical_dom_sf"/>
</dbReference>
<dbReference type="AlphaFoldDB" id="A0ABC8RRW9"/>
<gene>
    <name evidence="3" type="ORF">ILEXP_LOCUS15372</name>
</gene>
<dbReference type="PANTHER" id="PTHR46284">
    <property type="entry name" value="PROTEIN KINESIN LIGHT CHAIN-RELATED 3"/>
    <property type="match status" value="1"/>
</dbReference>
<feature type="repeat" description="TPR" evidence="1">
    <location>
        <begin position="513"/>
        <end position="546"/>
    </location>
</feature>
<sequence length="605" mass="66440">MPGLVSVKTPPEAPPLRITVPDENQPQIRPNTDRSEPVNPKTTSPAPRRPPSPSPSTSRAKPSPDRSSGKKKSPEKVLLADESSLDNPDLGPFLLKLARDTIASGDGPAKALDYALRASKSFERCAVVNEPSLDLAMSLHVVAAIYCSLGRLEEAIPVLERAIGVPDVSRGADHALAAFSGYMQLGDTHSMLGQLDRSIECYKEGLKIQMEALGDTDPRVAETCRYLAEAHVQAMQFDEAENLCKRTLEIHRVHSPPASLEEAADRRLMALICEAKGDYESALEHLVLASMVMISNGQDNEVAAIDVSIGNIYLSLSRFDEAVFSYQKALTVFKSSKGDNHPSVASVFVRLADLYYKTGKLRESRSYCENALRIYAKPVPGTTAEEIASGMTEVSAIYESFNEPDEALKLLQKAMKLLEDKPGQQGTIAGIEARMGVMFYMVGRYEEARGSFESAVLKLRASGERKSAFFGVVLNQMGLACVQLFKIDEAAELFEEARAILEQECGPCHQDTLGVYSNLAATYDALGRVEDAIEILEYVLKLREEKLGTANPDFDDEKKRLVELLKEAGRSRNKNAKSLENLIDPNSKRTKKEASKKWSAFGFRS</sequence>
<dbReference type="Pfam" id="PF13181">
    <property type="entry name" value="TPR_8"/>
    <property type="match status" value="1"/>
</dbReference>
<evidence type="ECO:0000313" key="3">
    <source>
        <dbReference type="EMBL" id="CAK9147473.1"/>
    </source>
</evidence>
<dbReference type="PROSITE" id="PS50005">
    <property type="entry name" value="TPR"/>
    <property type="match status" value="3"/>
</dbReference>
<evidence type="ECO:0008006" key="5">
    <source>
        <dbReference type="Google" id="ProtNLM"/>
    </source>
</evidence>
<dbReference type="SUPFAM" id="SSF48452">
    <property type="entry name" value="TPR-like"/>
    <property type="match status" value="3"/>
</dbReference>
<feature type="repeat" description="TPR" evidence="1">
    <location>
        <begin position="303"/>
        <end position="336"/>
    </location>
</feature>
<evidence type="ECO:0000313" key="4">
    <source>
        <dbReference type="Proteomes" id="UP001642360"/>
    </source>
</evidence>
<protein>
    <recommendedName>
        <fullName evidence="5">MalT-like TPR region domain-containing protein</fullName>
    </recommendedName>
</protein>
<feature type="region of interest" description="Disordered" evidence="2">
    <location>
        <begin position="576"/>
        <end position="605"/>
    </location>
</feature>
<accession>A0ABC8RRW9</accession>
<keyword evidence="4" id="KW-1185">Reference proteome</keyword>
<feature type="compositionally biased region" description="Basic and acidic residues" evidence="2">
    <location>
        <begin position="62"/>
        <end position="79"/>
    </location>
</feature>
<dbReference type="FunFam" id="1.25.40.10:FF:001025">
    <property type="entry name" value="Protein KINESIN LIGHT CHAIN-RELATED 2"/>
    <property type="match status" value="1"/>
</dbReference>
<dbReference type="Gene3D" id="1.25.40.10">
    <property type="entry name" value="Tetratricopeptide repeat domain"/>
    <property type="match status" value="3"/>
</dbReference>